<dbReference type="Pfam" id="PF00190">
    <property type="entry name" value="Cupin_1"/>
    <property type="match status" value="2"/>
</dbReference>
<feature type="compositionally biased region" description="Basic and acidic residues" evidence="6">
    <location>
        <begin position="280"/>
        <end position="319"/>
    </location>
</feature>
<dbReference type="PANTHER" id="PTHR31189:SF48">
    <property type="entry name" value="LEGUMIN B"/>
    <property type="match status" value="1"/>
</dbReference>
<proteinExistence type="inferred from homology"/>
<dbReference type="InterPro" id="IPR014710">
    <property type="entry name" value="RmlC-like_jellyroll"/>
</dbReference>
<feature type="compositionally biased region" description="Low complexity" evidence="6">
    <location>
        <begin position="121"/>
        <end position="137"/>
    </location>
</feature>
<sequence length="521" mass="59592">MGYSSLISLSLCLLVLFNGCFADQIERRERRQERQGRQNDCQILKLDALEPQHRIQSEAGTTEFWDQNEEQLQCAGVAVVRHHIQQRGLLLPSFNNAPQLIYVQQGTGIHGAAVPGCPETYQSSQSQSHQRQSYRGQHSGDQHQKVRQIREGDVIALPQGIAHWIYNNGQSQLVLVSLVDTANRENQLDQDFRKFFLAGNPQEEVVSGGRSQSQRQRGERRGSQSNNLFGGFDQQLLADAFNIDQRLARQLQSENDQRGIIVRVKQDLEILSPQSQQGEEGERERERQEEREEEEERRSRRGGSEEERHSRRGGSEEERRRRRYREGRDNGIEEAFCSMRLRENIADPRRADTYNPRAGRINTLNSHDLPILSYLQLSAEHGVLYGNAMRAPHWNVNSHSIMYVTRGNARVQIVDNSGQQIFNDQVREGQLVVVPQNFAVVKRAGSEGFEWIAFKTNDNAMSSQLAGRVSAIRAMPEDVLINSYRISRDEARSLKFNREETSVFSSTSVSRRERDTLVLKA</sequence>
<feature type="domain" description="Cupin type-1" evidence="7">
    <location>
        <begin position="46"/>
        <end position="249"/>
    </location>
</feature>
<dbReference type="InterPro" id="IPR011051">
    <property type="entry name" value="RmlC_Cupin_sf"/>
</dbReference>
<dbReference type="InterPro" id="IPR050253">
    <property type="entry name" value="Seed_Storage-Functional"/>
</dbReference>
<evidence type="ECO:0000256" key="4">
    <source>
        <dbReference type="ARBA" id="ARBA00023157"/>
    </source>
</evidence>
<feature type="domain" description="Cupin type-1" evidence="7">
    <location>
        <begin position="343"/>
        <end position="492"/>
    </location>
</feature>
<comment type="subunit">
    <text evidence="5">Hexamer; each subunit is composed of an acidic and a basic chain derived from a single precursor and linked by a disulfide bond.</text>
</comment>
<comment type="caution">
    <text evidence="8">The sequence shown here is derived from an EMBL/GenBank/DDBJ whole genome shotgun (WGS) entry which is preliminary data.</text>
</comment>
<dbReference type="GO" id="GO:0045735">
    <property type="term" value="F:nutrient reservoir activity"/>
    <property type="evidence" value="ECO:0007669"/>
    <property type="project" value="UniProtKB-KW"/>
</dbReference>
<dbReference type="PRINTS" id="PR00439">
    <property type="entry name" value="11SGLOBULIN"/>
</dbReference>
<dbReference type="InterPro" id="IPR022379">
    <property type="entry name" value="11S_seedstore_CS"/>
</dbReference>
<accession>A0A1Q3BNX3</accession>
<organism evidence="8 9">
    <name type="scientific">Cephalotus follicularis</name>
    <name type="common">Albany pitcher plant</name>
    <dbReference type="NCBI Taxonomy" id="3775"/>
    <lineage>
        <taxon>Eukaryota</taxon>
        <taxon>Viridiplantae</taxon>
        <taxon>Streptophyta</taxon>
        <taxon>Embryophyta</taxon>
        <taxon>Tracheophyta</taxon>
        <taxon>Spermatophyta</taxon>
        <taxon>Magnoliopsida</taxon>
        <taxon>eudicotyledons</taxon>
        <taxon>Gunneridae</taxon>
        <taxon>Pentapetalae</taxon>
        <taxon>rosids</taxon>
        <taxon>fabids</taxon>
        <taxon>Oxalidales</taxon>
        <taxon>Cephalotaceae</taxon>
        <taxon>Cephalotus</taxon>
    </lineage>
</organism>
<evidence type="ECO:0000256" key="6">
    <source>
        <dbReference type="SAM" id="MobiDB-lite"/>
    </source>
</evidence>
<keyword evidence="9" id="KW-1185">Reference proteome</keyword>
<evidence type="ECO:0000256" key="5">
    <source>
        <dbReference type="RuleBase" id="RU003681"/>
    </source>
</evidence>
<keyword evidence="2 5" id="KW-0758">Storage protein</keyword>
<comment type="function">
    <text evidence="5">Seed storage protein.</text>
</comment>
<keyword evidence="4 5" id="KW-1015">Disulfide bond</keyword>
<reference evidence="9" key="1">
    <citation type="submission" date="2016-04" db="EMBL/GenBank/DDBJ databases">
        <title>Cephalotus genome sequencing.</title>
        <authorList>
            <person name="Fukushima K."/>
            <person name="Hasebe M."/>
            <person name="Fang X."/>
        </authorList>
    </citation>
    <scope>NUCLEOTIDE SEQUENCE [LARGE SCALE GENOMIC DNA]</scope>
    <source>
        <strain evidence="9">cv. St1</strain>
    </source>
</reference>
<dbReference type="InterPro" id="IPR006044">
    <property type="entry name" value="11S_seedstore_pln"/>
</dbReference>
<dbReference type="OrthoDB" id="2016041at2759"/>
<comment type="similarity">
    <text evidence="1 5">Belongs to the 11S seed storage protein (globulins) family.</text>
</comment>
<feature type="region of interest" description="Disordered" evidence="6">
    <location>
        <begin position="203"/>
        <end position="229"/>
    </location>
</feature>
<evidence type="ECO:0000259" key="7">
    <source>
        <dbReference type="SMART" id="SM00835"/>
    </source>
</evidence>
<gene>
    <name evidence="8" type="ORF">CFOL_v3_13100</name>
</gene>
<feature type="region of interest" description="Disordered" evidence="6">
    <location>
        <begin position="114"/>
        <end position="146"/>
    </location>
</feature>
<dbReference type="InParanoid" id="A0A1Q3BNX3"/>
<evidence type="ECO:0000313" key="9">
    <source>
        <dbReference type="Proteomes" id="UP000187406"/>
    </source>
</evidence>
<dbReference type="Gene3D" id="2.60.120.10">
    <property type="entry name" value="Jelly Rolls"/>
    <property type="match status" value="3"/>
</dbReference>
<dbReference type="SUPFAM" id="SSF51182">
    <property type="entry name" value="RmlC-like cupins"/>
    <property type="match status" value="1"/>
</dbReference>
<dbReference type="CDD" id="cd02243">
    <property type="entry name" value="cupin_11S_legumin_C"/>
    <property type="match status" value="1"/>
</dbReference>
<evidence type="ECO:0000256" key="2">
    <source>
        <dbReference type="ARBA" id="ARBA00022761"/>
    </source>
</evidence>
<protein>
    <submittedName>
        <fullName evidence="8">Cupin_1 domain-containing protein</fullName>
    </submittedName>
</protein>
<dbReference type="AlphaFoldDB" id="A0A1Q3BNX3"/>
<keyword evidence="3 5" id="KW-0708">Seed storage protein</keyword>
<dbReference type="STRING" id="3775.A0A1Q3BNX3"/>
<keyword evidence="5" id="KW-0732">Signal</keyword>
<dbReference type="FunCoup" id="A0A1Q3BNX3">
    <property type="interactions" value="329"/>
</dbReference>
<evidence type="ECO:0000313" key="8">
    <source>
        <dbReference type="EMBL" id="GAV69599.1"/>
    </source>
</evidence>
<dbReference type="PROSITE" id="PS00305">
    <property type="entry name" value="11S_SEED_STORAGE"/>
    <property type="match status" value="1"/>
</dbReference>
<dbReference type="EMBL" id="BDDD01000734">
    <property type="protein sequence ID" value="GAV69599.1"/>
    <property type="molecule type" value="Genomic_DNA"/>
</dbReference>
<dbReference type="FunFam" id="2.60.120.10:FF:000073">
    <property type="entry name" value="Glycinin G1"/>
    <property type="match status" value="1"/>
</dbReference>
<evidence type="ECO:0000256" key="1">
    <source>
        <dbReference type="ARBA" id="ARBA00007178"/>
    </source>
</evidence>
<feature type="region of interest" description="Disordered" evidence="6">
    <location>
        <begin position="271"/>
        <end position="324"/>
    </location>
</feature>
<feature type="signal peptide" evidence="5">
    <location>
        <begin position="1"/>
        <end position="22"/>
    </location>
</feature>
<evidence type="ECO:0000256" key="3">
    <source>
        <dbReference type="ARBA" id="ARBA00023129"/>
    </source>
</evidence>
<dbReference type="SMART" id="SM00835">
    <property type="entry name" value="Cupin_1"/>
    <property type="match status" value="2"/>
</dbReference>
<dbReference type="PANTHER" id="PTHR31189">
    <property type="entry name" value="OS03G0336100 PROTEIN-RELATED"/>
    <property type="match status" value="1"/>
</dbReference>
<feature type="chain" id="PRO_5011830110" evidence="5">
    <location>
        <begin position="23"/>
        <end position="521"/>
    </location>
</feature>
<dbReference type="Proteomes" id="UP000187406">
    <property type="component" value="Unassembled WGS sequence"/>
</dbReference>
<name>A0A1Q3BNX3_CEPFO</name>
<dbReference type="CDD" id="cd02242">
    <property type="entry name" value="cupin_11S_legumin_N"/>
    <property type="match status" value="1"/>
</dbReference>
<dbReference type="InterPro" id="IPR006045">
    <property type="entry name" value="Cupin_1"/>
</dbReference>